<keyword evidence="3" id="KW-1185">Reference proteome</keyword>
<name>A0A1D2VRK6_9ASCO</name>
<reference evidence="3" key="1">
    <citation type="submission" date="2016-05" db="EMBL/GenBank/DDBJ databases">
        <title>Comparative genomics of biotechnologically important yeasts.</title>
        <authorList>
            <consortium name="DOE Joint Genome Institute"/>
            <person name="Riley R."/>
            <person name="Haridas S."/>
            <person name="Wolfe K.H."/>
            <person name="Lopes M.R."/>
            <person name="Hittinger C.T."/>
            <person name="Goker M."/>
            <person name="Salamov A."/>
            <person name="Wisecaver J."/>
            <person name="Long T.M."/>
            <person name="Aerts A.L."/>
            <person name="Barry K."/>
            <person name="Choi C."/>
            <person name="Clum A."/>
            <person name="Coughlan A.Y."/>
            <person name="Deshpande S."/>
            <person name="Douglass A.P."/>
            <person name="Hanson S.J."/>
            <person name="Klenk H.-P."/>
            <person name="Labutti K."/>
            <person name="Lapidus A."/>
            <person name="Lindquist E."/>
            <person name="Lipzen A."/>
            <person name="Meier-Kolthoff J.P."/>
            <person name="Ohm R.A."/>
            <person name="Otillar R.P."/>
            <person name="Pangilinan J."/>
            <person name="Peng Y."/>
            <person name="Rokas A."/>
            <person name="Rosa C.A."/>
            <person name="Scheuner C."/>
            <person name="Sibirny A.A."/>
            <person name="Slot J.C."/>
            <person name="Stielow J.B."/>
            <person name="Sun H."/>
            <person name="Kurtzman C.P."/>
            <person name="Blackwell M."/>
            <person name="Grigoriev I.V."/>
            <person name="Jeffries T.W."/>
        </authorList>
    </citation>
    <scope>NUCLEOTIDE SEQUENCE [LARGE SCALE GENOMIC DNA]</scope>
    <source>
        <strain evidence="3">DSM 1968</strain>
    </source>
</reference>
<proteinExistence type="predicted"/>
<evidence type="ECO:0000313" key="2">
    <source>
        <dbReference type="EMBL" id="ODV64230.1"/>
    </source>
</evidence>
<sequence>MFFSNVVLVASAATGVFSYTSNETGPHTDGSGIGGFDSQNDSVSVVPPIYENNVAKGSFPLAAGVVGVGIALLL</sequence>
<feature type="signal peptide" evidence="1">
    <location>
        <begin position="1"/>
        <end position="18"/>
    </location>
</feature>
<protein>
    <submittedName>
        <fullName evidence="2">Uncharacterized protein</fullName>
    </submittedName>
</protein>
<dbReference type="Proteomes" id="UP000095038">
    <property type="component" value="Unassembled WGS sequence"/>
</dbReference>
<accession>A0A1D2VRK6</accession>
<dbReference type="EMBL" id="KV454475">
    <property type="protein sequence ID" value="ODV64230.1"/>
    <property type="molecule type" value="Genomic_DNA"/>
</dbReference>
<feature type="chain" id="PRO_5008910587" evidence="1">
    <location>
        <begin position="19"/>
        <end position="74"/>
    </location>
</feature>
<dbReference type="RefSeq" id="XP_020050537.1">
    <property type="nucleotide sequence ID" value="XM_020192474.1"/>
</dbReference>
<organism evidence="2 3">
    <name type="scientific">Ascoidea rubescens DSM 1968</name>
    <dbReference type="NCBI Taxonomy" id="1344418"/>
    <lineage>
        <taxon>Eukaryota</taxon>
        <taxon>Fungi</taxon>
        <taxon>Dikarya</taxon>
        <taxon>Ascomycota</taxon>
        <taxon>Saccharomycotina</taxon>
        <taxon>Saccharomycetes</taxon>
        <taxon>Ascoideaceae</taxon>
        <taxon>Ascoidea</taxon>
    </lineage>
</organism>
<evidence type="ECO:0000313" key="3">
    <source>
        <dbReference type="Proteomes" id="UP000095038"/>
    </source>
</evidence>
<evidence type="ECO:0000256" key="1">
    <source>
        <dbReference type="SAM" id="SignalP"/>
    </source>
</evidence>
<dbReference type="InParanoid" id="A0A1D2VRK6"/>
<dbReference type="AlphaFoldDB" id="A0A1D2VRK6"/>
<gene>
    <name evidence="2" type="ORF">ASCRUDRAFT_73898</name>
</gene>
<dbReference type="GeneID" id="30966110"/>
<keyword evidence="1" id="KW-0732">Signal</keyword>